<dbReference type="Pfam" id="PF01345">
    <property type="entry name" value="DUF11"/>
    <property type="match status" value="1"/>
</dbReference>
<keyword evidence="1" id="KW-0812">Transmembrane</keyword>
<feature type="domain" description="DUF11" evidence="2">
    <location>
        <begin position="326"/>
        <end position="444"/>
    </location>
</feature>
<dbReference type="KEGG" id="oai:OLEAN_C23090"/>
<dbReference type="AlphaFoldDB" id="R4YNV6"/>
<gene>
    <name evidence="3" type="ORF">OLEAN_C23090</name>
</gene>
<evidence type="ECO:0000313" key="3">
    <source>
        <dbReference type="EMBL" id="CCK76485.1"/>
    </source>
</evidence>
<dbReference type="STRING" id="698738.OLEAN_C23090"/>
<feature type="transmembrane region" description="Helical" evidence="1">
    <location>
        <begin position="21"/>
        <end position="44"/>
    </location>
</feature>
<name>R4YNV6_OLEAN</name>
<proteinExistence type="predicted"/>
<dbReference type="Gene3D" id="2.60.40.1510">
    <property type="entry name" value="ntegrin, alpha v. Chain A, domain 3"/>
    <property type="match status" value="1"/>
</dbReference>
<reference evidence="3 4" key="1">
    <citation type="journal article" date="2013" name="Nat. Commun.">
        <title>Genome sequence and functional genomic analysis of the oil-degrading bacterium Oleispira antarctica.</title>
        <authorList>
            <person name="Kube M."/>
            <person name="Chernikova T.N."/>
            <person name="Al-Ramahi Y."/>
            <person name="Beloqui A."/>
            <person name="Lopez-Cortez N."/>
            <person name="Guazzaroni M.E."/>
            <person name="Heipieper H.J."/>
            <person name="Klages S."/>
            <person name="Kotsyurbenko O.R."/>
            <person name="Langer I."/>
            <person name="Nechitaylo T.Y."/>
            <person name="Lunsdorf H."/>
            <person name="Fernandez M."/>
            <person name="Juarez S."/>
            <person name="Ciordia S."/>
            <person name="Singer A."/>
            <person name="Kagan O."/>
            <person name="Egorova O."/>
            <person name="Petit P.A."/>
            <person name="Stogios P."/>
            <person name="Kim Y."/>
            <person name="Tchigvintsev A."/>
            <person name="Flick R."/>
            <person name="Denaro R."/>
            <person name="Genovese M."/>
            <person name="Albar J.P."/>
            <person name="Reva O.N."/>
            <person name="Martinez-Gomariz M."/>
            <person name="Tran H."/>
            <person name="Ferrer M."/>
            <person name="Savchenko A."/>
            <person name="Yakunin A.F."/>
            <person name="Yakimov M.M."/>
            <person name="Golyshina O.V."/>
            <person name="Reinhardt R."/>
            <person name="Golyshin P.N."/>
        </authorList>
    </citation>
    <scope>NUCLEOTIDE SEQUENCE [LARGE SCALE GENOMIC DNA]</scope>
</reference>
<evidence type="ECO:0000256" key="1">
    <source>
        <dbReference type="SAM" id="Phobius"/>
    </source>
</evidence>
<sequence>MPINHFNFSRRINLYTHCMNVFYCLELFGKHLIAGFIAIFVINFSAHAENVILRHSFAGNISFELTGNTLRDASNTCLPISGGQSFGSISLPSNATIKAAYLYWSGSGTSDNQVSLNGQTVTSQWSYTETFDGRAYFSEKADVTSLVSNTSTSYRVSGLTFNGTNTYCRTEGAYAGWALGIIFEHSAEPLRVVNVFDGFKNFWGSQFVLIPNNFIIADDPAGKKGKHAHITWEGDANNSQSRNNFSESLQFENINLTDGNNPSNNQFNGFSNVVGTATSGVDIDEYQIGNLLRAGDTSVHTRYSSGQDAVFLTAEFISVPNEPVADLSIQQSGLTNIVRGGPNTINFTVTNKGPNIASSNTQVTLPLPEGLSFNSVAGNQWNCSEAAREITCNYLNTIAKNASASSLSITFTAANATANSVSLSATVTGIKFDNILSNNTHSQTYNVISADLSNSKKTVIDLNGGNVQAGDTLRYTIDLIETNGVSISGITLKDNLPSNISSFNVISIPTGANNNSQPSPAGNNSAGLVSISNIAIAANTTASIIIDATISSSTPTNTAITNTAIISSTGVADINIDSATIYISKPANPASGNKPLYLRQTSNLSRIQPTSPAFNTLADLAKKTYVINPAFQQEFQFSDSTVSAYLFLQNDDTYGSWRHTVTVSLILNNNQNLGSIERRISIPSSGITENNVALFEFEIPLSRTPIIAVGDTLSLQVMNDSRYSQDSLRIYSIDPNPNASDSVSPYSLVSLPAATVINVDQISIIKDTQKITEASPSDDIIIQAEVSDPFGSFDIRAANISIKDSQGDEVIVQQAMSVLSDSSNAKKTFQFSYNLPADATLGDWKISVTAFEGVENEINHTSDSILKITALLPNITITKTVDVFSDPVHGENSNNNFSKALPGAILTYTVTAINTGPGIAQNNSIWISDVVPTHTFLTVSDFDGIAGTGPISQQSNASPSGLNYNFNSLASTTDDIEFSNTNGSNFDYSPVADSDGIDKNITHFRINPKGIFQAPVAGESPTQFTIKFRVRLQ</sequence>
<keyword evidence="4" id="KW-1185">Reference proteome</keyword>
<dbReference type="HOGENOM" id="CLU_286929_0_0_6"/>
<dbReference type="Proteomes" id="UP000032749">
    <property type="component" value="Chromosome"/>
</dbReference>
<evidence type="ECO:0000313" key="4">
    <source>
        <dbReference type="Proteomes" id="UP000032749"/>
    </source>
</evidence>
<dbReference type="EMBL" id="FO203512">
    <property type="protein sequence ID" value="CCK76485.1"/>
    <property type="molecule type" value="Genomic_DNA"/>
</dbReference>
<dbReference type="InterPro" id="IPR001434">
    <property type="entry name" value="OmcB-like_DUF11"/>
</dbReference>
<keyword evidence="1" id="KW-1133">Transmembrane helix</keyword>
<organism evidence="3 4">
    <name type="scientific">Oleispira antarctica RB-8</name>
    <dbReference type="NCBI Taxonomy" id="698738"/>
    <lineage>
        <taxon>Bacteria</taxon>
        <taxon>Pseudomonadati</taxon>
        <taxon>Pseudomonadota</taxon>
        <taxon>Gammaproteobacteria</taxon>
        <taxon>Oceanospirillales</taxon>
        <taxon>Oceanospirillaceae</taxon>
        <taxon>Oleispira</taxon>
    </lineage>
</organism>
<keyword evidence="1" id="KW-0472">Membrane</keyword>
<protein>
    <recommendedName>
        <fullName evidence="2">DUF11 domain-containing protein</fullName>
    </recommendedName>
</protein>
<accession>R4YNV6</accession>
<evidence type="ECO:0000259" key="2">
    <source>
        <dbReference type="Pfam" id="PF01345"/>
    </source>
</evidence>